<evidence type="ECO:0000313" key="9">
    <source>
        <dbReference type="Proteomes" id="UP000664534"/>
    </source>
</evidence>
<dbReference type="SUPFAM" id="SSF54001">
    <property type="entry name" value="Cysteine proteinases"/>
    <property type="match status" value="1"/>
</dbReference>
<dbReference type="Gene3D" id="3.90.70.10">
    <property type="entry name" value="Cysteine proteinases"/>
    <property type="match status" value="1"/>
</dbReference>
<keyword evidence="2" id="KW-0645">Protease</keyword>
<evidence type="ECO:0000256" key="5">
    <source>
        <dbReference type="PROSITE-ProRule" id="PRU00239"/>
    </source>
</evidence>
<reference evidence="8" key="1">
    <citation type="submission" date="2021-03" db="EMBL/GenBank/DDBJ databases">
        <authorList>
            <person name="Tagirdzhanova G."/>
        </authorList>
    </citation>
    <scope>NUCLEOTIDE SEQUENCE</scope>
</reference>
<evidence type="ECO:0000256" key="2">
    <source>
        <dbReference type="ARBA" id="ARBA00022670"/>
    </source>
</evidence>
<protein>
    <recommendedName>
        <fullName evidence="7">Calpain catalytic domain-containing protein</fullName>
    </recommendedName>
</protein>
<dbReference type="InterPro" id="IPR038765">
    <property type="entry name" value="Papain-like_cys_pep_sf"/>
</dbReference>
<evidence type="ECO:0000259" key="7">
    <source>
        <dbReference type="PROSITE" id="PS50203"/>
    </source>
</evidence>
<dbReference type="PANTHER" id="PTHR10183:SF379">
    <property type="entry name" value="CALPAIN-5"/>
    <property type="match status" value="1"/>
</dbReference>
<keyword evidence="3" id="KW-0378">Hydrolase</keyword>
<accession>A0A8H3J4I2</accession>
<keyword evidence="4" id="KW-0788">Thiol protease</keyword>
<feature type="domain" description="Calpain catalytic" evidence="7">
    <location>
        <begin position="290"/>
        <end position="577"/>
    </location>
</feature>
<name>A0A8H3J4I2_9LECA</name>
<feature type="compositionally biased region" description="Basic and acidic residues" evidence="6">
    <location>
        <begin position="731"/>
        <end position="740"/>
    </location>
</feature>
<feature type="region of interest" description="Disordered" evidence="6">
    <location>
        <begin position="731"/>
        <end position="768"/>
    </location>
</feature>
<comment type="similarity">
    <text evidence="1">Belongs to the peptidase C2 family.</text>
</comment>
<dbReference type="Pfam" id="PF00648">
    <property type="entry name" value="Peptidase_C2"/>
    <property type="match status" value="2"/>
</dbReference>
<evidence type="ECO:0000313" key="8">
    <source>
        <dbReference type="EMBL" id="CAF9940586.1"/>
    </source>
</evidence>
<evidence type="ECO:0000256" key="4">
    <source>
        <dbReference type="ARBA" id="ARBA00022807"/>
    </source>
</evidence>
<keyword evidence="9" id="KW-1185">Reference proteome</keyword>
<dbReference type="OrthoDB" id="3271094at2759"/>
<proteinExistence type="inferred from homology"/>
<feature type="compositionally biased region" description="Acidic residues" evidence="6">
    <location>
        <begin position="758"/>
        <end position="767"/>
    </location>
</feature>
<dbReference type="AlphaFoldDB" id="A0A8H3J4I2"/>
<dbReference type="GO" id="GO:0004198">
    <property type="term" value="F:calcium-dependent cysteine-type endopeptidase activity"/>
    <property type="evidence" value="ECO:0007669"/>
    <property type="project" value="InterPro"/>
</dbReference>
<dbReference type="GO" id="GO:0006508">
    <property type="term" value="P:proteolysis"/>
    <property type="evidence" value="ECO:0007669"/>
    <property type="project" value="UniProtKB-KW"/>
</dbReference>
<sequence length="811" mass="90770">MSALTFGSVGDIIAVCGIIQQVVQALSDSRGSAPEYRGLDSELTSLAELLLQIQSLSTSHETNADLKGLNKEIESCRRTLDSVRIKVSKYAASLSGKGSGNAVRDAFWKLKWQSQSDRLVEARRLVNGHYIRLQLQLSMLGINLASFNAKSLVARFDKTESMLLQITDAVQAKGQPGDSNTKLDGGTVGGVLVSGYIKSTMNAIQSVLASLPSGPISAVSLDASFEEAASQCRKLCAAIHEQCHKNNSYFRDNDFEIHLDLLNDRRMCLDGLDLATTDDGPLDPESVKRDIFKNPTFNIAGATGDDVCPGRIDALWFQAGLATALNRPELVKRLCVSSYHDTGVYGFVFNRDSNWIYSIVDDHLYLKAKNFENTEKATAAAIVAARSIQGDTQDSYQGMYQTGSGALYFSQCRDLDEMWVPLFEKAYAKAHGDYDALRWGYPGEALEDLTGGVSTQLHTRDIMNKDRFWQEELHQINTEVLFCVRTSNYGGLGSIDAPTGTPIIKTYEGHGQRLLLLRSLQSQNDVEWAGAWCNRSGEWNHEWMKRLNHSFATKNIFWISYEDLLRKYMYFDRTRFFGPQWKIAQLWAALDVAHDDDSQDSSFAFTLHREGLVVICLSQLDERYYNGLNGGYYFQLHFHLFRDGEDEYIIHSRGNYDGSWSVSREIHLEPGKYVVLLKISATRYSRVLSLAEVIKRNYKDKRSKLMQLGSHYDVAHAKGLGFAALRTKHAQREREAAETKRKAKEKKAKEGGTKIGDDSDDDGDNDPEQWNAICVAGLKVYSHDPELQLELRQHPALDLKGNVKSVGGSSR</sequence>
<dbReference type="EMBL" id="CAJPDT010000133">
    <property type="protein sequence ID" value="CAF9940586.1"/>
    <property type="molecule type" value="Genomic_DNA"/>
</dbReference>
<evidence type="ECO:0000256" key="3">
    <source>
        <dbReference type="ARBA" id="ARBA00022801"/>
    </source>
</evidence>
<gene>
    <name evidence="8" type="ORF">IMSHALPRED_002089</name>
</gene>
<feature type="compositionally biased region" description="Basic and acidic residues" evidence="6">
    <location>
        <begin position="747"/>
        <end position="757"/>
    </location>
</feature>
<dbReference type="InterPro" id="IPR022684">
    <property type="entry name" value="Calpain_cysteine_protease"/>
</dbReference>
<dbReference type="InterPro" id="IPR001300">
    <property type="entry name" value="Peptidase_C2_calpain_cat"/>
</dbReference>
<dbReference type="Proteomes" id="UP000664534">
    <property type="component" value="Unassembled WGS sequence"/>
</dbReference>
<evidence type="ECO:0000256" key="6">
    <source>
        <dbReference type="SAM" id="MobiDB-lite"/>
    </source>
</evidence>
<comment type="caution">
    <text evidence="5">Lacks conserved residue(s) required for the propagation of feature annotation.</text>
</comment>
<dbReference type="PROSITE" id="PS50203">
    <property type="entry name" value="CALPAIN_CAT"/>
    <property type="match status" value="1"/>
</dbReference>
<dbReference type="PANTHER" id="PTHR10183">
    <property type="entry name" value="CALPAIN"/>
    <property type="match status" value="1"/>
</dbReference>
<organism evidence="8 9">
    <name type="scientific">Imshaugia aleurites</name>
    <dbReference type="NCBI Taxonomy" id="172621"/>
    <lineage>
        <taxon>Eukaryota</taxon>
        <taxon>Fungi</taxon>
        <taxon>Dikarya</taxon>
        <taxon>Ascomycota</taxon>
        <taxon>Pezizomycotina</taxon>
        <taxon>Lecanoromycetes</taxon>
        <taxon>OSLEUM clade</taxon>
        <taxon>Lecanoromycetidae</taxon>
        <taxon>Lecanorales</taxon>
        <taxon>Lecanorineae</taxon>
        <taxon>Parmeliaceae</taxon>
        <taxon>Imshaugia</taxon>
    </lineage>
</organism>
<dbReference type="SMART" id="SM00230">
    <property type="entry name" value="CysPc"/>
    <property type="match status" value="1"/>
</dbReference>
<comment type="caution">
    <text evidence="8">The sequence shown here is derived from an EMBL/GenBank/DDBJ whole genome shotgun (WGS) entry which is preliminary data.</text>
</comment>
<evidence type="ECO:0000256" key="1">
    <source>
        <dbReference type="ARBA" id="ARBA00007623"/>
    </source>
</evidence>